<dbReference type="Pfam" id="PF01702">
    <property type="entry name" value="TGT"/>
    <property type="match status" value="1"/>
</dbReference>
<dbReference type="GO" id="GO:0005829">
    <property type="term" value="C:cytosol"/>
    <property type="evidence" value="ECO:0007669"/>
    <property type="project" value="TreeGrafter"/>
</dbReference>
<feature type="region of interest" description="RNA binding; important for wobble base 34 recognition" evidence="7">
    <location>
        <begin position="276"/>
        <end position="280"/>
    </location>
</feature>
<dbReference type="InterPro" id="IPR002616">
    <property type="entry name" value="tRNA_ribo_trans-like"/>
</dbReference>
<reference evidence="9" key="1">
    <citation type="submission" date="2024-07" db="EMBL/GenBank/DDBJ databases">
        <title>Complete genome sequence of Prevotella sp. YM-2024 GTC17253.</title>
        <authorList>
            <person name="Hayashi M."/>
            <person name="Muto Y."/>
            <person name="Tanaka K."/>
            <person name="Niwa H."/>
        </authorList>
    </citation>
    <scope>NUCLEOTIDE SEQUENCE</scope>
    <source>
        <strain evidence="9">GTC17253</strain>
    </source>
</reference>
<gene>
    <name evidence="7 9" type="primary">tgt</name>
    <name evidence="9" type="ORF">GTC17253_07700</name>
</gene>
<evidence type="ECO:0000256" key="6">
    <source>
        <dbReference type="ARBA" id="ARBA00050112"/>
    </source>
</evidence>
<evidence type="ECO:0000256" key="7">
    <source>
        <dbReference type="HAMAP-Rule" id="MF_00168"/>
    </source>
</evidence>
<keyword evidence="3 7" id="KW-0808">Transferase</keyword>
<dbReference type="GO" id="GO:0008479">
    <property type="term" value="F:tRNA-guanosine(34) queuine transglycosylase activity"/>
    <property type="evidence" value="ECO:0007669"/>
    <property type="project" value="UniProtKB-UniRule"/>
</dbReference>
<dbReference type="InterPro" id="IPR004803">
    <property type="entry name" value="TGT"/>
</dbReference>
<feature type="binding site" evidence="7">
    <location>
        <position position="146"/>
    </location>
    <ligand>
        <name>substrate</name>
    </ligand>
</feature>
<feature type="active site" description="Proton acceptor" evidence="7">
    <location>
        <position position="92"/>
    </location>
</feature>
<dbReference type="InterPro" id="IPR036511">
    <property type="entry name" value="TGT-like_sf"/>
</dbReference>
<accession>A0AB33IUA6</accession>
<comment type="function">
    <text evidence="7">Catalyzes the base-exchange of a guanine (G) residue with the queuine precursor 7-aminomethyl-7-deazaguanine (PreQ1) at position 34 (anticodon wobble position) in tRNAs with GU(N) anticodons (tRNA-Asp, -Asn, -His and -Tyr). Catalysis occurs through a double-displacement mechanism. The nucleophile active site attacks the C1' of nucleotide 34 to detach the guanine base from the RNA, forming a covalent enzyme-RNA intermediate. The proton acceptor active site deprotonates the incoming PreQ1, allowing a nucleophilic attack on the C1' of the ribose to form the product. After dissociation, two additional enzymatic reactions on the tRNA convert PreQ1 to queuine (Q), resulting in the hypermodified nucleoside queuosine (7-(((4,5-cis-dihydroxy-2-cyclopenten-1-yl)amino)methyl)-7-deazaguanosine).</text>
</comment>
<comment type="pathway">
    <text evidence="1 7">tRNA modification; tRNA-queuosine biosynthesis.</text>
</comment>
<organism evidence="9">
    <name type="scientific">Prevotella sp. GTC17253</name>
    <dbReference type="NCBI Taxonomy" id="3236793"/>
    <lineage>
        <taxon>Bacteria</taxon>
        <taxon>Pseudomonadati</taxon>
        <taxon>Bacteroidota</taxon>
        <taxon>Bacteroidia</taxon>
        <taxon>Bacteroidales</taxon>
        <taxon>Prevotellaceae</taxon>
        <taxon>Prevotella</taxon>
    </lineage>
</organism>
<proteinExistence type="inferred from homology"/>
<feature type="active site" description="Nucleophile" evidence="7">
    <location>
        <position position="271"/>
    </location>
</feature>
<sequence>MKFELQHTDNASNARTGLITTAHGQINTPIFMPVGTCGSVKGVHFSELIEQVQAQIILGNTYHLYLRPGLEILKAAGGLHGFNGWQRPILTDSGGFQVFSLTGIRKITEEGCEFRSHIDGSKHIFTPESVMDTERIIGADIMMAFDECPPGKSDYAYAKKSLELTQRWLDRCIKRFNETQPIYGYEQTLFPIVQGCTFKDLRSEAAKYVADKGADGNAIGGLAVGEPTEIMYEMIEVVNEILPKDKPRYLMGVGTPQNILEAIERGVDMFDCVMPTRNGRNAMLFTYEGTINIRNKKWEMDFSPIDAGGCEVDRIYTKAYLHHLFKAQELLAMQIASIHNLAFYLRLVTDARSHIEQGDFVAWKNSIIDQLGRRI</sequence>
<comment type="similarity">
    <text evidence="7">Belongs to the queuine tRNA-ribosyltransferase family.</text>
</comment>
<keyword evidence="2 7" id="KW-0328">Glycosyltransferase</keyword>
<dbReference type="PANTHER" id="PTHR46499">
    <property type="entry name" value="QUEUINE TRNA-RIBOSYLTRANSFERASE"/>
    <property type="match status" value="1"/>
</dbReference>
<dbReference type="EMBL" id="AP035785">
    <property type="protein sequence ID" value="BFO70804.1"/>
    <property type="molecule type" value="Genomic_DNA"/>
</dbReference>
<feature type="domain" description="tRNA-guanine(15) transglycosylase-like" evidence="8">
    <location>
        <begin position="13"/>
        <end position="370"/>
    </location>
</feature>
<evidence type="ECO:0000256" key="4">
    <source>
        <dbReference type="ARBA" id="ARBA00022694"/>
    </source>
</evidence>
<feature type="binding site" evidence="7">
    <location>
        <position position="221"/>
    </location>
    <ligand>
        <name>substrate</name>
    </ligand>
</feature>
<evidence type="ECO:0000256" key="1">
    <source>
        <dbReference type="ARBA" id="ARBA00004691"/>
    </source>
</evidence>
<dbReference type="SUPFAM" id="SSF51713">
    <property type="entry name" value="tRNA-guanine transglycosylase"/>
    <property type="match status" value="1"/>
</dbReference>
<dbReference type="NCBIfam" id="TIGR00430">
    <property type="entry name" value="Q_tRNA_tgt"/>
    <property type="match status" value="1"/>
</dbReference>
<evidence type="ECO:0000313" key="9">
    <source>
        <dbReference type="EMBL" id="BFO70804.1"/>
    </source>
</evidence>
<dbReference type="InterPro" id="IPR050076">
    <property type="entry name" value="ArchSynthase1/Queuine_TRR"/>
</dbReference>
<feature type="region of interest" description="RNA binding" evidence="7">
    <location>
        <begin position="252"/>
        <end position="258"/>
    </location>
</feature>
<dbReference type="EC" id="2.4.2.29" evidence="7"/>
<dbReference type="PANTHER" id="PTHR46499:SF1">
    <property type="entry name" value="QUEUINE TRNA-RIBOSYLTRANSFERASE"/>
    <property type="match status" value="1"/>
</dbReference>
<comment type="subunit">
    <text evidence="7">Homodimer. Within each dimer, one monomer is responsible for RNA recognition and catalysis, while the other monomer binds to the replacement base PreQ1.</text>
</comment>
<comment type="caution">
    <text evidence="7">Lacks conserved residue(s) required for the propagation of feature annotation.</text>
</comment>
<comment type="catalytic activity">
    <reaction evidence="6 7">
        <text>7-aminomethyl-7-carbaguanine + guanosine(34) in tRNA = 7-aminomethyl-7-carbaguanosine(34) in tRNA + guanine</text>
        <dbReference type="Rhea" id="RHEA:24104"/>
        <dbReference type="Rhea" id="RHEA-COMP:10341"/>
        <dbReference type="Rhea" id="RHEA-COMP:10342"/>
        <dbReference type="ChEBI" id="CHEBI:16235"/>
        <dbReference type="ChEBI" id="CHEBI:58703"/>
        <dbReference type="ChEBI" id="CHEBI:74269"/>
        <dbReference type="ChEBI" id="CHEBI:82833"/>
        <dbReference type="EC" id="2.4.2.29"/>
    </reaction>
</comment>
<keyword evidence="4 7" id="KW-0819">tRNA processing</keyword>
<evidence type="ECO:0000259" key="8">
    <source>
        <dbReference type="Pfam" id="PF01702"/>
    </source>
</evidence>
<dbReference type="NCBIfam" id="TIGR00449">
    <property type="entry name" value="tgt_general"/>
    <property type="match status" value="1"/>
</dbReference>
<dbReference type="GO" id="GO:0008616">
    <property type="term" value="P:tRNA queuosine(34) biosynthetic process"/>
    <property type="evidence" value="ECO:0007669"/>
    <property type="project" value="UniProtKB-UniRule"/>
</dbReference>
<name>A0AB33IUA6_9BACT</name>
<evidence type="ECO:0000256" key="5">
    <source>
        <dbReference type="ARBA" id="ARBA00022785"/>
    </source>
</evidence>
<protein>
    <recommendedName>
        <fullName evidence="7">Queuine tRNA-ribosyltransferase</fullName>
        <ecNumber evidence="7">2.4.2.29</ecNumber>
    </recommendedName>
    <alternativeName>
        <fullName evidence="7">Guanine insertion enzyme</fullName>
    </alternativeName>
    <alternativeName>
        <fullName evidence="7">tRNA-guanine transglycosylase</fullName>
    </alternativeName>
</protein>
<dbReference type="Gene3D" id="3.20.20.105">
    <property type="entry name" value="Queuine tRNA-ribosyltransferase-like"/>
    <property type="match status" value="1"/>
</dbReference>
<dbReference type="FunFam" id="3.20.20.105:FF:000001">
    <property type="entry name" value="Queuine tRNA-ribosyltransferase"/>
    <property type="match status" value="1"/>
</dbReference>
<dbReference type="AlphaFoldDB" id="A0AB33IUA6"/>
<evidence type="ECO:0000256" key="2">
    <source>
        <dbReference type="ARBA" id="ARBA00022676"/>
    </source>
</evidence>
<feature type="binding site" evidence="7">
    <location>
        <position position="194"/>
    </location>
    <ligand>
        <name>substrate</name>
    </ligand>
</feature>
<feature type="binding site" evidence="7">
    <location>
        <begin position="92"/>
        <end position="96"/>
    </location>
    <ligand>
        <name>substrate</name>
    </ligand>
</feature>
<evidence type="ECO:0000256" key="3">
    <source>
        <dbReference type="ARBA" id="ARBA00022679"/>
    </source>
</evidence>
<dbReference type="HAMAP" id="MF_00168">
    <property type="entry name" value="Q_tRNA_Tgt"/>
    <property type="match status" value="1"/>
</dbReference>
<keyword evidence="5 7" id="KW-0671">Queuosine biosynthesis</keyword>